<protein>
    <recommendedName>
        <fullName evidence="4">Transporter substrate-binding domain-containing protein</fullName>
    </recommendedName>
</protein>
<evidence type="ECO:0000313" key="3">
    <source>
        <dbReference type="Proteomes" id="UP001589813"/>
    </source>
</evidence>
<evidence type="ECO:0000313" key="2">
    <source>
        <dbReference type="EMBL" id="MFC0049681.1"/>
    </source>
</evidence>
<feature type="signal peptide" evidence="1">
    <location>
        <begin position="1"/>
        <end position="20"/>
    </location>
</feature>
<dbReference type="EMBL" id="JBHLXP010000004">
    <property type="protein sequence ID" value="MFC0049681.1"/>
    <property type="molecule type" value="Genomic_DNA"/>
</dbReference>
<dbReference type="RefSeq" id="WP_377246001.1">
    <property type="nucleotide sequence ID" value="NZ_JBHLXP010000004.1"/>
</dbReference>
<sequence length="253" mass="29318">MKWFRCYCLCLLLPWHWSQAEPLQLVDTLASLQPRVGQPPVEAQIVLRILQQYPSSYTLVDISRNRAREWTKTAPNACIPWLHKTPTRERDFLFTVPYMLESAITLVSLPSSHWQAQLEQLKDPAGRLSLQQLLSLHRPPLLGVEMNRRYGEVLDPLLQQHKAALYTRSTAGEYVGSMLPMLQKGFVDLMLEYPKIVERHSSGLRYWRLTEAEPFNLVHFACNRSEQGGKIVTRLNHAIRTLATQQQYQQLML</sequence>
<dbReference type="Proteomes" id="UP001589813">
    <property type="component" value="Unassembled WGS sequence"/>
</dbReference>
<dbReference type="SUPFAM" id="SSF53850">
    <property type="entry name" value="Periplasmic binding protein-like II"/>
    <property type="match status" value="1"/>
</dbReference>
<organism evidence="2 3">
    <name type="scientific">Rheinheimera tilapiae</name>
    <dbReference type="NCBI Taxonomy" id="875043"/>
    <lineage>
        <taxon>Bacteria</taxon>
        <taxon>Pseudomonadati</taxon>
        <taxon>Pseudomonadota</taxon>
        <taxon>Gammaproteobacteria</taxon>
        <taxon>Chromatiales</taxon>
        <taxon>Chromatiaceae</taxon>
        <taxon>Rheinheimera</taxon>
    </lineage>
</organism>
<feature type="chain" id="PRO_5045612260" description="Transporter substrate-binding domain-containing protein" evidence="1">
    <location>
        <begin position="21"/>
        <end position="253"/>
    </location>
</feature>
<evidence type="ECO:0008006" key="4">
    <source>
        <dbReference type="Google" id="ProtNLM"/>
    </source>
</evidence>
<comment type="caution">
    <text evidence="2">The sequence shown here is derived from an EMBL/GenBank/DDBJ whole genome shotgun (WGS) entry which is preliminary data.</text>
</comment>
<keyword evidence="3" id="KW-1185">Reference proteome</keyword>
<gene>
    <name evidence="2" type="ORF">ACFFJP_15390</name>
</gene>
<accession>A0ABV6BFM7</accession>
<evidence type="ECO:0000256" key="1">
    <source>
        <dbReference type="SAM" id="SignalP"/>
    </source>
</evidence>
<name>A0ABV6BFM7_9GAMM</name>
<proteinExistence type="predicted"/>
<keyword evidence="1" id="KW-0732">Signal</keyword>
<reference evidence="2 3" key="1">
    <citation type="submission" date="2024-09" db="EMBL/GenBank/DDBJ databases">
        <authorList>
            <person name="Sun Q."/>
            <person name="Mori K."/>
        </authorList>
    </citation>
    <scope>NUCLEOTIDE SEQUENCE [LARGE SCALE GENOMIC DNA]</scope>
    <source>
        <strain evidence="2 3">KCTC 23315</strain>
    </source>
</reference>